<dbReference type="Proteomes" id="UP000307874">
    <property type="component" value="Unassembled WGS sequence"/>
</dbReference>
<dbReference type="InterPro" id="IPR003795">
    <property type="entry name" value="DUF192"/>
</dbReference>
<comment type="caution">
    <text evidence="2">The sequence shown here is derived from an EMBL/GenBank/DDBJ whole genome shotgun (WGS) entry which is preliminary data.</text>
</comment>
<sequence length="159" mass="17190">MTRFLGKRALAALVGLFALLASGMVLAQSAAVRFPVSQLTLHTKTGDYPIVVEVAKDPLQRQRGLMFRTELARDHGMIFDLGVDRPASMWMANTLIPLDMVFISADGRVSGFHENAVPESKAIITSDEPVRYVLEIGGGEAATYGLRPGDRVSGPALSY</sequence>
<organism evidence="2 3">
    <name type="scientific">Martelella lutilitoris</name>
    <dbReference type="NCBI Taxonomy" id="2583532"/>
    <lineage>
        <taxon>Bacteria</taxon>
        <taxon>Pseudomonadati</taxon>
        <taxon>Pseudomonadota</taxon>
        <taxon>Alphaproteobacteria</taxon>
        <taxon>Hyphomicrobiales</taxon>
        <taxon>Aurantimonadaceae</taxon>
        <taxon>Martelella</taxon>
    </lineage>
</organism>
<proteinExistence type="predicted"/>
<dbReference type="PANTHER" id="PTHR37953:SF1">
    <property type="entry name" value="UPF0127 PROTEIN MJ1496"/>
    <property type="match status" value="1"/>
</dbReference>
<dbReference type="OrthoDB" id="9808290at2"/>
<dbReference type="Pfam" id="PF02643">
    <property type="entry name" value="DUF192"/>
    <property type="match status" value="1"/>
</dbReference>
<dbReference type="RefSeq" id="WP_138749532.1">
    <property type="nucleotide sequence ID" value="NZ_VCLB01000009.1"/>
</dbReference>
<name>A0A5C4JM44_9HYPH</name>
<keyword evidence="1" id="KW-0732">Signal</keyword>
<dbReference type="AlphaFoldDB" id="A0A5C4JM44"/>
<evidence type="ECO:0000256" key="1">
    <source>
        <dbReference type="SAM" id="SignalP"/>
    </source>
</evidence>
<dbReference type="InterPro" id="IPR038695">
    <property type="entry name" value="Saro_0823-like_sf"/>
</dbReference>
<dbReference type="Gene3D" id="2.60.120.1140">
    <property type="entry name" value="Protein of unknown function DUF192"/>
    <property type="match status" value="1"/>
</dbReference>
<gene>
    <name evidence="2" type="ORF">FF124_16190</name>
</gene>
<dbReference type="PANTHER" id="PTHR37953">
    <property type="entry name" value="UPF0127 PROTEIN MJ1496"/>
    <property type="match status" value="1"/>
</dbReference>
<protein>
    <submittedName>
        <fullName evidence="2">DUF192 domain-containing protein</fullName>
    </submittedName>
</protein>
<feature type="chain" id="PRO_5023005489" evidence="1">
    <location>
        <begin position="28"/>
        <end position="159"/>
    </location>
</feature>
<reference evidence="2 3" key="1">
    <citation type="submission" date="2019-06" db="EMBL/GenBank/DDBJ databases">
        <title>Martelella lutilitoris sp. nov., isolated from a tidal mudflat.</title>
        <authorList>
            <person name="Kim Y.-J."/>
        </authorList>
    </citation>
    <scope>NUCLEOTIDE SEQUENCE [LARGE SCALE GENOMIC DNA]</scope>
    <source>
        <strain evidence="2 3">GH2-6</strain>
    </source>
</reference>
<dbReference type="EMBL" id="VCLB01000009">
    <property type="protein sequence ID" value="TNB46543.1"/>
    <property type="molecule type" value="Genomic_DNA"/>
</dbReference>
<evidence type="ECO:0000313" key="3">
    <source>
        <dbReference type="Proteomes" id="UP000307874"/>
    </source>
</evidence>
<evidence type="ECO:0000313" key="2">
    <source>
        <dbReference type="EMBL" id="TNB46543.1"/>
    </source>
</evidence>
<feature type="signal peptide" evidence="1">
    <location>
        <begin position="1"/>
        <end position="27"/>
    </location>
</feature>
<accession>A0A5C4JM44</accession>
<keyword evidence="3" id="KW-1185">Reference proteome</keyword>